<feature type="compositionally biased region" description="Basic residues" evidence="1">
    <location>
        <begin position="446"/>
        <end position="462"/>
    </location>
</feature>
<reference evidence="3 4" key="1">
    <citation type="submission" date="2020-12" db="EMBL/GenBank/DDBJ databases">
        <title>Metabolic potential, ecology and presence of endohyphal bacteria is reflected in genomic diversity of Mucoromycotina.</title>
        <authorList>
            <person name="Muszewska A."/>
            <person name="Okrasinska A."/>
            <person name="Steczkiewicz K."/>
            <person name="Drgas O."/>
            <person name="Orlowska M."/>
            <person name="Perlinska-Lenart U."/>
            <person name="Aleksandrzak-Piekarczyk T."/>
            <person name="Szatraj K."/>
            <person name="Zielenkiewicz U."/>
            <person name="Pilsyk S."/>
            <person name="Malc E."/>
            <person name="Mieczkowski P."/>
            <person name="Kruszewska J.S."/>
            <person name="Biernat P."/>
            <person name="Pawlowska J."/>
        </authorList>
    </citation>
    <scope>NUCLEOTIDE SEQUENCE [LARGE SCALE GENOMIC DNA]</scope>
    <source>
        <strain evidence="3 4">CBS 142.35</strain>
    </source>
</reference>
<dbReference type="GO" id="GO:0008270">
    <property type="term" value="F:zinc ion binding"/>
    <property type="evidence" value="ECO:0007669"/>
    <property type="project" value="InterPro"/>
</dbReference>
<feature type="region of interest" description="Disordered" evidence="1">
    <location>
        <begin position="66"/>
        <end position="120"/>
    </location>
</feature>
<dbReference type="GO" id="GO:0180022">
    <property type="term" value="C:RQC-trigger complex"/>
    <property type="evidence" value="ECO:0007669"/>
    <property type="project" value="InterPro"/>
</dbReference>
<dbReference type="Pfam" id="PF06221">
    <property type="entry name" value="zf-C2HC5"/>
    <property type="match status" value="1"/>
</dbReference>
<gene>
    <name evidence="3" type="ORF">INT45_007039</name>
</gene>
<feature type="domain" description="TRIP4/RQT4 C2HC5-type zinc finger" evidence="2">
    <location>
        <begin position="199"/>
        <end position="250"/>
    </location>
</feature>
<feature type="region of interest" description="Disordered" evidence="1">
    <location>
        <begin position="140"/>
        <end position="177"/>
    </location>
</feature>
<name>A0A8H7SBW2_9FUNG</name>
<evidence type="ECO:0000259" key="2">
    <source>
        <dbReference type="Pfam" id="PF06221"/>
    </source>
</evidence>
<feature type="compositionally biased region" description="Low complexity" evidence="1">
    <location>
        <begin position="70"/>
        <end position="86"/>
    </location>
</feature>
<evidence type="ECO:0000313" key="4">
    <source>
        <dbReference type="Proteomes" id="UP000646827"/>
    </source>
</evidence>
<feature type="region of interest" description="Disordered" evidence="1">
    <location>
        <begin position="364"/>
        <end position="469"/>
    </location>
</feature>
<keyword evidence="4" id="KW-1185">Reference proteome</keyword>
<feature type="region of interest" description="Disordered" evidence="1">
    <location>
        <begin position="260"/>
        <end position="281"/>
    </location>
</feature>
<protein>
    <recommendedName>
        <fullName evidence="2">TRIP4/RQT4 C2HC5-type zinc finger domain-containing protein</fullName>
    </recommendedName>
</protein>
<feature type="compositionally biased region" description="Acidic residues" evidence="1">
    <location>
        <begin position="402"/>
        <end position="411"/>
    </location>
</feature>
<dbReference type="GO" id="GO:0072344">
    <property type="term" value="P:rescue of stalled ribosome"/>
    <property type="evidence" value="ECO:0007669"/>
    <property type="project" value="InterPro"/>
</dbReference>
<dbReference type="EMBL" id="JAEPRB010000023">
    <property type="protein sequence ID" value="KAG2225795.1"/>
    <property type="molecule type" value="Genomic_DNA"/>
</dbReference>
<dbReference type="InterPro" id="IPR009349">
    <property type="entry name" value="TRIP4/RQT4_C2HC5_Znf"/>
</dbReference>
<dbReference type="GO" id="GO:0045893">
    <property type="term" value="P:positive regulation of DNA-templated transcription"/>
    <property type="evidence" value="ECO:0007669"/>
    <property type="project" value="TreeGrafter"/>
</dbReference>
<evidence type="ECO:0000256" key="1">
    <source>
        <dbReference type="SAM" id="MobiDB-lite"/>
    </source>
</evidence>
<feature type="compositionally biased region" description="Low complexity" evidence="1">
    <location>
        <begin position="149"/>
        <end position="169"/>
    </location>
</feature>
<accession>A0A8H7SBW2</accession>
<dbReference type="PANTHER" id="PTHR12963">
    <property type="entry name" value="THYROID RECEPTOR INTERACTING PROTEIN RELATED"/>
    <property type="match status" value="1"/>
</dbReference>
<organism evidence="3 4">
    <name type="scientific">Circinella minor</name>
    <dbReference type="NCBI Taxonomy" id="1195481"/>
    <lineage>
        <taxon>Eukaryota</taxon>
        <taxon>Fungi</taxon>
        <taxon>Fungi incertae sedis</taxon>
        <taxon>Mucoromycota</taxon>
        <taxon>Mucoromycotina</taxon>
        <taxon>Mucoromycetes</taxon>
        <taxon>Mucorales</taxon>
        <taxon>Lichtheimiaceae</taxon>
        <taxon>Circinella</taxon>
    </lineage>
</organism>
<dbReference type="OrthoDB" id="338816at2759"/>
<evidence type="ECO:0000313" key="3">
    <source>
        <dbReference type="EMBL" id="KAG2225795.1"/>
    </source>
</evidence>
<dbReference type="GO" id="GO:0005634">
    <property type="term" value="C:nucleus"/>
    <property type="evidence" value="ECO:0007669"/>
    <property type="project" value="InterPro"/>
</dbReference>
<proteinExistence type="predicted"/>
<sequence>MNLETWAIDKLSQFLGIDDETLKTQVLPYLMSYDSPDALGEHLMGMLGTSNESIAFIQEFTTRRFKNKNNKSTAGGSSSSHTKSASRPAQQEPRHEPQQKQKQQGQQHFPSLPAEQNRQTDWPANINVYMKKDTQVDYFSGTSKKNKGKSNSSSSNTTTTTETTTTTTNTKKKKKNEMTLEAALKELHIKASTEENGKRRPCQCQATKHPLLTIAPNCLNCGKIICTVEGTGPCTFCGTPVLSKEQQVLLIAEAKRKRAEEKQRLNAEQQSSKKRSKGTTASVGYAAKVSGQIVPVNAYQEPVFDNDQEEQNRQKAEAHKEKLLEFQRTSAKRTTVIDQATDFTLPTDQLNPWLTPQERALEMKKKQSNMKRLMRSSGAGSGRRVMTIDVHSKQVVMNDAESSSEESEPEELSVKRSPQQPKEEDGSARTYANNPLLKGIEAPKFVGKHKSLSGGRNRRKHRVQYDDDDMLGDFQYMASMADDRDVELEPACG</sequence>
<dbReference type="Proteomes" id="UP000646827">
    <property type="component" value="Unassembled WGS sequence"/>
</dbReference>
<dbReference type="AlphaFoldDB" id="A0A8H7SBW2"/>
<dbReference type="PANTHER" id="PTHR12963:SF4">
    <property type="entry name" value="ACTIVATING SIGNAL COINTEGRATOR 1"/>
    <property type="match status" value="1"/>
</dbReference>
<comment type="caution">
    <text evidence="3">The sequence shown here is derived from an EMBL/GenBank/DDBJ whole genome shotgun (WGS) entry which is preliminary data.</text>
</comment>
<dbReference type="InterPro" id="IPR039128">
    <property type="entry name" value="TRIP4-like"/>
</dbReference>